<name>A0ABX4ZXD4_9ENTR</name>
<dbReference type="SMART" id="SM00972">
    <property type="entry name" value="SCPU"/>
    <property type="match status" value="1"/>
</dbReference>
<protein>
    <recommendedName>
        <fullName evidence="1">Spore coat protein U/FanG domain-containing protein</fullName>
    </recommendedName>
</protein>
<dbReference type="InterPro" id="IPR053167">
    <property type="entry name" value="Spore_coat_component"/>
</dbReference>
<proteinExistence type="predicted"/>
<keyword evidence="3" id="KW-1185">Reference proteome</keyword>
<feature type="domain" description="Spore coat protein U/FanG" evidence="1">
    <location>
        <begin position="4"/>
        <end position="122"/>
    </location>
</feature>
<sequence length="125" mass="13655">MIRSVSDIDFGTHEYDITGPLDQRSSLTLQCPVGTTWQLALNEGLYSAGGSRRMSNDQGDLVQYQIYRDAARAQTWGNKSNIDTLSGVGAGIANPFMISIYGRVLPQNGLAPGHYQDTVIVTLIY</sequence>
<dbReference type="PANTHER" id="PTHR37089">
    <property type="entry name" value="PROTEIN U-RELATED"/>
    <property type="match status" value="1"/>
</dbReference>
<evidence type="ECO:0000313" key="3">
    <source>
        <dbReference type="Proteomes" id="UP000237025"/>
    </source>
</evidence>
<evidence type="ECO:0000259" key="1">
    <source>
        <dbReference type="Pfam" id="PF05229"/>
    </source>
</evidence>
<dbReference type="Pfam" id="PF05229">
    <property type="entry name" value="SCPU"/>
    <property type="match status" value="1"/>
</dbReference>
<dbReference type="Proteomes" id="UP000237025">
    <property type="component" value="Unassembled WGS sequence"/>
</dbReference>
<gene>
    <name evidence="2" type="ORF">C3712_18200</name>
</gene>
<evidence type="ECO:0000313" key="2">
    <source>
        <dbReference type="EMBL" id="POZ20546.1"/>
    </source>
</evidence>
<dbReference type="InterPro" id="IPR007893">
    <property type="entry name" value="Spore_coat_U/FanG"/>
</dbReference>
<organism evidence="2 3">
    <name type="scientific">Lelliottia aquatilis</name>
    <dbReference type="NCBI Taxonomy" id="2080838"/>
    <lineage>
        <taxon>Bacteria</taxon>
        <taxon>Pseudomonadati</taxon>
        <taxon>Pseudomonadota</taxon>
        <taxon>Gammaproteobacteria</taxon>
        <taxon>Enterobacterales</taxon>
        <taxon>Enterobacteriaceae</taxon>
        <taxon>Lelliottia</taxon>
    </lineage>
</organism>
<dbReference type="EMBL" id="PQVW01000017">
    <property type="protein sequence ID" value="POZ20546.1"/>
    <property type="molecule type" value="Genomic_DNA"/>
</dbReference>
<comment type="caution">
    <text evidence="2">The sequence shown here is derived from an EMBL/GenBank/DDBJ whole genome shotgun (WGS) entry which is preliminary data.</text>
</comment>
<accession>A0ABX4ZXD4</accession>
<reference evidence="2 3" key="1">
    <citation type="submission" date="2018-02" db="EMBL/GenBank/DDBJ databases">
        <title>Lelliotia aquatilis sp. nov., isolated from drinking water.</title>
        <authorList>
            <person name="Kaempfer P."/>
            <person name="Glaeser S."/>
            <person name="Exner M."/>
            <person name="Doijad S."/>
            <person name="Chakraborty T."/>
        </authorList>
    </citation>
    <scope>NUCLEOTIDE SEQUENCE [LARGE SCALE GENOMIC DNA]</scope>
    <source>
        <strain evidence="2 3">6331-17</strain>
    </source>
</reference>